<comment type="caution">
    <text evidence="2">The sequence shown here is derived from an EMBL/GenBank/DDBJ whole genome shotgun (WGS) entry which is preliminary data.</text>
</comment>
<dbReference type="RefSeq" id="WP_033186537.1">
    <property type="nucleotide sequence ID" value="NZ_JBBMQS010000009.1"/>
</dbReference>
<gene>
    <name evidence="2" type="ORF">WNY77_14930</name>
</gene>
<reference evidence="2 3" key="1">
    <citation type="submission" date="2024-03" db="EMBL/GenBank/DDBJ databases">
        <title>Community enrichment and isolation of bacterial strains for fucoidan degradation.</title>
        <authorList>
            <person name="Sichert A."/>
        </authorList>
    </citation>
    <scope>NUCLEOTIDE SEQUENCE [LARGE SCALE GENOMIC DNA]</scope>
    <source>
        <strain evidence="2 3">AS12</strain>
    </source>
</reference>
<evidence type="ECO:0000259" key="1">
    <source>
        <dbReference type="Pfam" id="PF07238"/>
    </source>
</evidence>
<dbReference type="Gene3D" id="2.40.10.220">
    <property type="entry name" value="predicted glycosyltransferase like domains"/>
    <property type="match status" value="1"/>
</dbReference>
<dbReference type="SUPFAM" id="SSF141371">
    <property type="entry name" value="PilZ domain-like"/>
    <property type="match status" value="1"/>
</dbReference>
<dbReference type="Pfam" id="PF07238">
    <property type="entry name" value="PilZ"/>
    <property type="match status" value="1"/>
</dbReference>
<proteinExistence type="predicted"/>
<evidence type="ECO:0000313" key="3">
    <source>
        <dbReference type="Proteomes" id="UP001461163"/>
    </source>
</evidence>
<organism evidence="2 3">
    <name type="scientific">Paraglaciecola mesophila</name>
    <dbReference type="NCBI Taxonomy" id="197222"/>
    <lineage>
        <taxon>Bacteria</taxon>
        <taxon>Pseudomonadati</taxon>
        <taxon>Pseudomonadota</taxon>
        <taxon>Gammaproteobacteria</taxon>
        <taxon>Alteromonadales</taxon>
        <taxon>Alteromonadaceae</taxon>
        <taxon>Paraglaciecola</taxon>
    </lineage>
</organism>
<dbReference type="Proteomes" id="UP001461163">
    <property type="component" value="Unassembled WGS sequence"/>
</dbReference>
<name>A0ABU9SXU9_9ALTE</name>
<sequence length="112" mass="12977">MSLNHRTSNRAPLALEVKVRHMGKEMGETCTRNISPFGAFIEMPHPELRPDDFIELYFTDEQQNDAQLLQKGLITHCSQEGIGVLFAYDSNEFRQMLHKKMPNKHRSRVFSS</sequence>
<feature type="domain" description="PilZ" evidence="1">
    <location>
        <begin position="5"/>
        <end position="97"/>
    </location>
</feature>
<dbReference type="EMBL" id="JBBMQS010000009">
    <property type="protein sequence ID" value="MEM5498700.1"/>
    <property type="molecule type" value="Genomic_DNA"/>
</dbReference>
<dbReference type="InterPro" id="IPR009875">
    <property type="entry name" value="PilZ_domain"/>
</dbReference>
<keyword evidence="3" id="KW-1185">Reference proteome</keyword>
<evidence type="ECO:0000313" key="2">
    <source>
        <dbReference type="EMBL" id="MEM5498700.1"/>
    </source>
</evidence>
<protein>
    <submittedName>
        <fullName evidence="2">PilZ domain-containing protein</fullName>
    </submittedName>
</protein>
<accession>A0ABU9SXU9</accession>